<feature type="region of interest" description="Disordered" evidence="2">
    <location>
        <begin position="48"/>
        <end position="70"/>
    </location>
</feature>
<dbReference type="Pfam" id="PF00076">
    <property type="entry name" value="RRM_1"/>
    <property type="match status" value="1"/>
</dbReference>
<keyword evidence="5" id="KW-1185">Reference proteome</keyword>
<keyword evidence="1" id="KW-0694">RNA-binding</keyword>
<dbReference type="Proteomes" id="UP000834106">
    <property type="component" value="Chromosome 13"/>
</dbReference>
<evidence type="ECO:0000313" key="4">
    <source>
        <dbReference type="EMBL" id="CAI9773923.1"/>
    </source>
</evidence>
<sequence length="192" mass="20853">MLLVTGRSKGYGFVTFKDVEAARKACEDATPIINGRRANCNLAALGARRPRSASAKPPQQGVNVGPRATSTAPANHVQWYHPAGAPTPLPFHHQQHHQAFPVYGYSPTYIATYMNYNHKHGHFSQVYPAQPMMNSNAVMPMYPLYHFHQSHAMGLPAHIYSPTSAGPIPTVPALISKPPSLAAPHSVCLAVE</sequence>
<gene>
    <name evidence="4" type="ORF">FPE_LOCUS21353</name>
</gene>
<dbReference type="InterPro" id="IPR000504">
    <property type="entry name" value="RRM_dom"/>
</dbReference>
<dbReference type="SUPFAM" id="SSF54928">
    <property type="entry name" value="RNA-binding domain, RBD"/>
    <property type="match status" value="1"/>
</dbReference>
<dbReference type="Gene3D" id="3.30.70.330">
    <property type="match status" value="1"/>
</dbReference>
<accession>A0AAD2E2P2</accession>
<protein>
    <recommendedName>
        <fullName evidence="3">RRM domain-containing protein</fullName>
    </recommendedName>
</protein>
<proteinExistence type="predicted"/>
<evidence type="ECO:0000256" key="1">
    <source>
        <dbReference type="ARBA" id="ARBA00022884"/>
    </source>
</evidence>
<evidence type="ECO:0000256" key="2">
    <source>
        <dbReference type="SAM" id="MobiDB-lite"/>
    </source>
</evidence>
<dbReference type="AlphaFoldDB" id="A0AAD2E2P2"/>
<dbReference type="GO" id="GO:0003723">
    <property type="term" value="F:RNA binding"/>
    <property type="evidence" value="ECO:0007669"/>
    <property type="project" value="UniProtKB-KW"/>
</dbReference>
<dbReference type="EMBL" id="OU503048">
    <property type="protein sequence ID" value="CAI9773923.1"/>
    <property type="molecule type" value="Genomic_DNA"/>
</dbReference>
<dbReference type="InterPro" id="IPR035979">
    <property type="entry name" value="RBD_domain_sf"/>
</dbReference>
<evidence type="ECO:0000259" key="3">
    <source>
        <dbReference type="Pfam" id="PF00076"/>
    </source>
</evidence>
<dbReference type="PANTHER" id="PTHR11176">
    <property type="entry name" value="BOULE-RELATED"/>
    <property type="match status" value="1"/>
</dbReference>
<dbReference type="InterPro" id="IPR012677">
    <property type="entry name" value="Nucleotide-bd_a/b_plait_sf"/>
</dbReference>
<dbReference type="PANTHER" id="PTHR11176:SF56">
    <property type="entry name" value="RRM DOMAIN-CONTAINING PROTEIN"/>
    <property type="match status" value="1"/>
</dbReference>
<organism evidence="4 5">
    <name type="scientific">Fraxinus pennsylvanica</name>
    <dbReference type="NCBI Taxonomy" id="56036"/>
    <lineage>
        <taxon>Eukaryota</taxon>
        <taxon>Viridiplantae</taxon>
        <taxon>Streptophyta</taxon>
        <taxon>Embryophyta</taxon>
        <taxon>Tracheophyta</taxon>
        <taxon>Spermatophyta</taxon>
        <taxon>Magnoliopsida</taxon>
        <taxon>eudicotyledons</taxon>
        <taxon>Gunneridae</taxon>
        <taxon>Pentapetalae</taxon>
        <taxon>asterids</taxon>
        <taxon>lamiids</taxon>
        <taxon>Lamiales</taxon>
        <taxon>Oleaceae</taxon>
        <taxon>Oleeae</taxon>
        <taxon>Fraxinus</taxon>
    </lineage>
</organism>
<reference evidence="4" key="1">
    <citation type="submission" date="2023-05" db="EMBL/GenBank/DDBJ databases">
        <authorList>
            <person name="Huff M."/>
        </authorList>
    </citation>
    <scope>NUCLEOTIDE SEQUENCE</scope>
</reference>
<name>A0AAD2E2P2_9LAMI</name>
<evidence type="ECO:0000313" key="5">
    <source>
        <dbReference type="Proteomes" id="UP000834106"/>
    </source>
</evidence>
<feature type="domain" description="RRM" evidence="3">
    <location>
        <begin position="5"/>
        <end position="27"/>
    </location>
</feature>